<dbReference type="RefSeq" id="XP_024872051.1">
    <property type="nucleotide sequence ID" value="XM_025016283.1"/>
</dbReference>
<protein>
    <submittedName>
        <fullName evidence="5">Myosin-3-like</fullName>
    </submittedName>
</protein>
<dbReference type="GO" id="GO:0003824">
    <property type="term" value="F:catalytic activity"/>
    <property type="evidence" value="ECO:0007669"/>
    <property type="project" value="InterPro"/>
</dbReference>
<feature type="region of interest" description="Disordered" evidence="2">
    <location>
        <begin position="569"/>
        <end position="601"/>
    </location>
</feature>
<evidence type="ECO:0000256" key="1">
    <source>
        <dbReference type="SAM" id="Coils"/>
    </source>
</evidence>
<proteinExistence type="predicted"/>
<evidence type="ECO:0000313" key="5">
    <source>
        <dbReference type="RefSeq" id="XP_024872051.1"/>
    </source>
</evidence>
<dbReference type="Pfam" id="PF14529">
    <property type="entry name" value="Exo_endo_phos_2"/>
    <property type="match status" value="1"/>
</dbReference>
<evidence type="ECO:0000313" key="4">
    <source>
        <dbReference type="Proteomes" id="UP000504618"/>
    </source>
</evidence>
<accession>A0A6J1PS19</accession>
<feature type="coiled-coil region" evidence="1">
    <location>
        <begin position="21"/>
        <end position="63"/>
    </location>
</feature>
<dbReference type="AlphaFoldDB" id="A0A6J1PS19"/>
<keyword evidence="4" id="KW-1185">Reference proteome</keyword>
<sequence>MEDMWDEKSEKDILIALTMQMRDMKDMLTQENKEIKSEVQQLKEELRAERERNVLRERDLEKKIEGKLKNFEKKLSGSEQANKIKTIEARLSKIEEGNQKNIPRTSENTDELRKQVKEMEIMMEKKDREERKNNIIIKGLNVGRERRGLEKKVEEFVKERLGVEAKVERARLVGGEKIIQAKIKDQENKRKIMGSKSRLGREEIYIENDRTVKAREIQRKIVKMAKEQRTQGKEVVVRYWKLKIEDKWYRWNETKAELELQTFFQAEADERGEEDGTRMEKNRDFWDYVKKFDIVNLTETWIEEKGWKKIEHLLPTDFNWEIQYAKRDKKKGRGSGGMITGIRKAIKKESVQKDSQGIISCNVQIGKEKWRIISIYNREGKKALLEEMEELTENKGHRKTIIGGDFNAQTAEKGGILWNGEEEDRIRKSKDKTENRQGAELIETVEKMGLGLLNGTMEGDEQGEWTFAGTLGSLVTDYAICNAEAWDVIEEFKVGERTESNHMPLELILQTTAEVELEQETEKKEEKEIEDWSEEGKYIKKERGGREKPDNSIGEEQWKRHFMELLEERDTRKKNKEPKEQQEEVLKGSIEESTDDTTEEEVGRAIARLKKKKAAGEDDVKAAFDKVDRELLWKNMKEQGISERLIKRLKDSYKETTTRVISGNKEEFLKKRQVGGMVIGRIKIFILAYADDLAMMAESEKDMKRMLRTLEKYLEEKRLTL</sequence>
<evidence type="ECO:0000256" key="2">
    <source>
        <dbReference type="SAM" id="MobiDB-lite"/>
    </source>
</evidence>
<dbReference type="SUPFAM" id="SSF56219">
    <property type="entry name" value="DNase I-like"/>
    <property type="match status" value="1"/>
</dbReference>
<feature type="domain" description="Endonuclease/exonuclease/phosphatase" evidence="3">
    <location>
        <begin position="371"/>
        <end position="503"/>
    </location>
</feature>
<gene>
    <name evidence="5" type="primary">LOC112454733</name>
</gene>
<dbReference type="Proteomes" id="UP000504618">
    <property type="component" value="Unplaced"/>
</dbReference>
<dbReference type="InterPro" id="IPR005135">
    <property type="entry name" value="Endo/exonuclease/phosphatase"/>
</dbReference>
<feature type="compositionally biased region" description="Basic and acidic residues" evidence="2">
    <location>
        <begin position="569"/>
        <end position="590"/>
    </location>
</feature>
<evidence type="ECO:0000259" key="3">
    <source>
        <dbReference type="Pfam" id="PF14529"/>
    </source>
</evidence>
<dbReference type="OrthoDB" id="7548126at2759"/>
<keyword evidence="1" id="KW-0175">Coiled coil</keyword>
<reference evidence="5" key="1">
    <citation type="submission" date="2025-08" db="UniProtKB">
        <authorList>
            <consortium name="RefSeq"/>
        </authorList>
    </citation>
    <scope>IDENTIFICATION</scope>
    <source>
        <tissue evidence="5">Whole body</tissue>
    </source>
</reference>
<dbReference type="GeneID" id="112454733"/>
<organism evidence="4 5">
    <name type="scientific">Temnothorax curvispinosus</name>
    <dbReference type="NCBI Taxonomy" id="300111"/>
    <lineage>
        <taxon>Eukaryota</taxon>
        <taxon>Metazoa</taxon>
        <taxon>Ecdysozoa</taxon>
        <taxon>Arthropoda</taxon>
        <taxon>Hexapoda</taxon>
        <taxon>Insecta</taxon>
        <taxon>Pterygota</taxon>
        <taxon>Neoptera</taxon>
        <taxon>Endopterygota</taxon>
        <taxon>Hymenoptera</taxon>
        <taxon>Apocrita</taxon>
        <taxon>Aculeata</taxon>
        <taxon>Formicoidea</taxon>
        <taxon>Formicidae</taxon>
        <taxon>Myrmicinae</taxon>
        <taxon>Temnothorax</taxon>
    </lineage>
</organism>
<dbReference type="InterPro" id="IPR036691">
    <property type="entry name" value="Endo/exonu/phosph_ase_sf"/>
</dbReference>
<dbReference type="Gene3D" id="3.60.10.10">
    <property type="entry name" value="Endonuclease/exonuclease/phosphatase"/>
    <property type="match status" value="1"/>
</dbReference>
<name>A0A6J1PS19_9HYME</name>